<dbReference type="SUPFAM" id="SSF51735">
    <property type="entry name" value="NAD(P)-binding Rossmann-fold domains"/>
    <property type="match status" value="1"/>
</dbReference>
<evidence type="ECO:0000313" key="3">
    <source>
        <dbReference type="EMBL" id="KAH9827864.1"/>
    </source>
</evidence>
<dbReference type="InterPro" id="IPR036291">
    <property type="entry name" value="NAD(P)-bd_dom_sf"/>
</dbReference>
<evidence type="ECO:0000256" key="2">
    <source>
        <dbReference type="SAM" id="MobiDB-lite"/>
    </source>
</evidence>
<reference evidence="3 4" key="2">
    <citation type="journal article" date="2021" name="Curr. Genet.">
        <title>Genetic response to nitrogen starvation in the aggressive Eucalyptus foliar pathogen Teratosphaeria destructans.</title>
        <authorList>
            <person name="Havenga M."/>
            <person name="Wingfield B.D."/>
            <person name="Wingfield M.J."/>
            <person name="Dreyer L.L."/>
            <person name="Roets F."/>
            <person name="Aylward J."/>
        </authorList>
    </citation>
    <scope>NUCLEOTIDE SEQUENCE [LARGE SCALE GENOMIC DNA]</scope>
    <source>
        <strain evidence="3">CMW44962</strain>
    </source>
</reference>
<keyword evidence="4" id="KW-1185">Reference proteome</keyword>
<dbReference type="PANTHER" id="PTHR42760">
    <property type="entry name" value="SHORT-CHAIN DEHYDROGENASES/REDUCTASES FAMILY MEMBER"/>
    <property type="match status" value="1"/>
</dbReference>
<comment type="caution">
    <text evidence="3">The sequence shown here is derived from an EMBL/GenBank/DDBJ whole genome shotgun (WGS) entry which is preliminary data.</text>
</comment>
<dbReference type="GO" id="GO:0030497">
    <property type="term" value="P:fatty acid elongation"/>
    <property type="evidence" value="ECO:0007669"/>
    <property type="project" value="TreeGrafter"/>
</dbReference>
<dbReference type="PRINTS" id="PR00081">
    <property type="entry name" value="GDHRDH"/>
</dbReference>
<feature type="compositionally biased region" description="Polar residues" evidence="2">
    <location>
        <begin position="61"/>
        <end position="78"/>
    </location>
</feature>
<evidence type="ECO:0000256" key="1">
    <source>
        <dbReference type="ARBA" id="ARBA00006484"/>
    </source>
</evidence>
<accession>A0A9W7SSM5</accession>
<dbReference type="GO" id="GO:0016616">
    <property type="term" value="F:oxidoreductase activity, acting on the CH-OH group of donors, NAD or NADP as acceptor"/>
    <property type="evidence" value="ECO:0007669"/>
    <property type="project" value="TreeGrafter"/>
</dbReference>
<feature type="region of interest" description="Disordered" evidence="2">
    <location>
        <begin position="17"/>
        <end position="78"/>
    </location>
</feature>
<protein>
    <submittedName>
        <fullName evidence="3">Dehydrogenase</fullName>
    </submittedName>
</protein>
<dbReference type="CDD" id="cd05233">
    <property type="entry name" value="SDR_c"/>
    <property type="match status" value="1"/>
</dbReference>
<dbReference type="EMBL" id="RIBY02001849">
    <property type="protein sequence ID" value="KAH9827864.1"/>
    <property type="molecule type" value="Genomic_DNA"/>
</dbReference>
<evidence type="ECO:0000313" key="4">
    <source>
        <dbReference type="Proteomes" id="UP001138500"/>
    </source>
</evidence>
<dbReference type="AlphaFoldDB" id="A0A9W7SSM5"/>
<feature type="non-terminal residue" evidence="3">
    <location>
        <position position="1"/>
    </location>
</feature>
<gene>
    <name evidence="3" type="ORF">Tdes44962_MAKER09593</name>
</gene>
<feature type="compositionally biased region" description="Polar residues" evidence="2">
    <location>
        <begin position="17"/>
        <end position="31"/>
    </location>
</feature>
<dbReference type="OrthoDB" id="47007at2759"/>
<reference evidence="3 4" key="1">
    <citation type="journal article" date="2018" name="IMA Fungus">
        <title>IMA Genome-F 10: Nine draft genome sequences of Claviceps purpurea s.lat., including C. arundinis, C. humidiphila, and C. cf. spartinae, pseudomolecules for the pitch canker pathogen Fusarium circinatum, draft genome of Davidsoniella eucalypti, Grosmannia galeiformis, Quambalaria eucalypti, and Teratosphaeria destructans.</title>
        <authorList>
            <person name="Wingfield B.D."/>
            <person name="Liu M."/>
            <person name="Nguyen H.D."/>
            <person name="Lane F.A."/>
            <person name="Morgan S.W."/>
            <person name="De Vos L."/>
            <person name="Wilken P.M."/>
            <person name="Duong T.A."/>
            <person name="Aylward J."/>
            <person name="Coetzee M.P."/>
            <person name="Dadej K."/>
            <person name="De Beer Z.W."/>
            <person name="Findlay W."/>
            <person name="Havenga M."/>
            <person name="Kolarik M."/>
            <person name="Menzies J.G."/>
            <person name="Naidoo K."/>
            <person name="Pochopski O."/>
            <person name="Shoukouhi P."/>
            <person name="Santana Q.C."/>
            <person name="Seifert K.A."/>
            <person name="Soal N."/>
            <person name="Steenkamp E.T."/>
            <person name="Tatham C.T."/>
            <person name="van der Nest M.A."/>
            <person name="Wingfield M.J."/>
        </authorList>
    </citation>
    <scope>NUCLEOTIDE SEQUENCE [LARGE SCALE GENOMIC DNA]</scope>
    <source>
        <strain evidence="3">CMW44962</strain>
    </source>
</reference>
<name>A0A9W7SSM5_9PEZI</name>
<feature type="compositionally biased region" description="Low complexity" evidence="2">
    <location>
        <begin position="41"/>
        <end position="53"/>
    </location>
</feature>
<dbReference type="InterPro" id="IPR002347">
    <property type="entry name" value="SDR_fam"/>
</dbReference>
<proteinExistence type="inferred from homology"/>
<dbReference type="Pfam" id="PF13561">
    <property type="entry name" value="adh_short_C2"/>
    <property type="match status" value="1"/>
</dbReference>
<dbReference type="Gene3D" id="3.40.50.720">
    <property type="entry name" value="NAD(P)-binding Rossmann-like Domain"/>
    <property type="match status" value="1"/>
</dbReference>
<organism evidence="3 4">
    <name type="scientific">Teratosphaeria destructans</name>
    <dbReference type="NCBI Taxonomy" id="418781"/>
    <lineage>
        <taxon>Eukaryota</taxon>
        <taxon>Fungi</taxon>
        <taxon>Dikarya</taxon>
        <taxon>Ascomycota</taxon>
        <taxon>Pezizomycotina</taxon>
        <taxon>Dothideomycetes</taxon>
        <taxon>Dothideomycetidae</taxon>
        <taxon>Mycosphaerellales</taxon>
        <taxon>Teratosphaeriaceae</taxon>
        <taxon>Teratosphaeria</taxon>
    </lineage>
</organism>
<comment type="similarity">
    <text evidence="1">Belongs to the short-chain dehydrogenases/reductases (SDR) family.</text>
</comment>
<sequence>SVRLYRSCASWRTTLTRTTSPGVPNGTTYTCPSRRAKPSPVDDISSIVTSTSDHGAGRAVSVTSTPSSNRLTSATNTSSFDPSATPLLSLVFGFLFFRKCLLPSLKARFCAMTGRRGGAVCGEIRGVTSRRTENMGGTQGIGRTLTQHFHAQNAHVHFCARTAPDITTTTTHLTTLHPSAPTPHGTALDVSDPTALTTWVHAVAAQHASRIDVVVANVSALAATDDHETWQKAFRTDLLSVQVLYHAALPYLETTRGNVVSIASVSGRIVDFTAPGPYGSLKAALVHYTSSLAHAWAPKGIRCNTVSPGNIYIADGAWGKIEREMPDLFKQSLAANPMGRMGRPEEIADAVLFLASERASFVSGANLVVDGALGQGVQF</sequence>
<dbReference type="Proteomes" id="UP001138500">
    <property type="component" value="Unassembled WGS sequence"/>
</dbReference>
<dbReference type="PANTHER" id="PTHR42760:SF40">
    <property type="entry name" value="3-OXOACYL-[ACYL-CARRIER-PROTEIN] REDUCTASE, CHLOROPLASTIC"/>
    <property type="match status" value="1"/>
</dbReference>
<dbReference type="PRINTS" id="PR00080">
    <property type="entry name" value="SDRFAMILY"/>
</dbReference>